<sequence length="52" mass="5926">MSESCCSRHRSGNPPAIIVVEIQNVTTPLEFSSSRRRRTPQPYNAVELLLRQ</sequence>
<proteinExistence type="predicted"/>
<evidence type="ECO:0000313" key="1">
    <source>
        <dbReference type="EnsemblPlants" id="MELO3C018899.2.1"/>
    </source>
</evidence>
<dbReference type="Gramene" id="MELO3C018899.2.1">
    <property type="protein sequence ID" value="MELO3C018899.2.1"/>
    <property type="gene ID" value="MELO3C018899.2"/>
</dbReference>
<dbReference type="AlphaFoldDB" id="A0A9I9DII5"/>
<name>A0A9I9DII5_CUCME</name>
<protein>
    <submittedName>
        <fullName evidence="1">Uncharacterized protein</fullName>
    </submittedName>
</protein>
<accession>A0A9I9DII5</accession>
<organism evidence="1">
    <name type="scientific">Cucumis melo</name>
    <name type="common">Muskmelon</name>
    <dbReference type="NCBI Taxonomy" id="3656"/>
    <lineage>
        <taxon>Eukaryota</taxon>
        <taxon>Viridiplantae</taxon>
        <taxon>Streptophyta</taxon>
        <taxon>Embryophyta</taxon>
        <taxon>Tracheophyta</taxon>
        <taxon>Spermatophyta</taxon>
        <taxon>Magnoliopsida</taxon>
        <taxon>eudicotyledons</taxon>
        <taxon>Gunneridae</taxon>
        <taxon>Pentapetalae</taxon>
        <taxon>rosids</taxon>
        <taxon>fabids</taxon>
        <taxon>Cucurbitales</taxon>
        <taxon>Cucurbitaceae</taxon>
        <taxon>Benincaseae</taxon>
        <taxon>Cucumis</taxon>
    </lineage>
</organism>
<reference evidence="1" key="1">
    <citation type="submission" date="2023-03" db="UniProtKB">
        <authorList>
            <consortium name="EnsemblPlants"/>
        </authorList>
    </citation>
    <scope>IDENTIFICATION</scope>
</reference>
<dbReference type="EnsemblPlants" id="MELO3C018899.2.1">
    <property type="protein sequence ID" value="MELO3C018899.2.1"/>
    <property type="gene ID" value="MELO3C018899.2"/>
</dbReference>